<comment type="caution">
    <text evidence="1">The sequence shown here is derived from an EMBL/GenBank/DDBJ whole genome shotgun (WGS) entry which is preliminary data.</text>
</comment>
<accession>A0A6I4V0Z0</accession>
<organism evidence="1 2">
    <name type="scientific">Pontixanthobacter luteolus</name>
    <dbReference type="NCBI Taxonomy" id="295089"/>
    <lineage>
        <taxon>Bacteria</taxon>
        <taxon>Pseudomonadati</taxon>
        <taxon>Pseudomonadota</taxon>
        <taxon>Alphaproteobacteria</taxon>
        <taxon>Sphingomonadales</taxon>
        <taxon>Erythrobacteraceae</taxon>
        <taxon>Pontixanthobacter</taxon>
    </lineage>
</organism>
<name>A0A6I4V0Z0_9SPHN</name>
<dbReference type="RefSeq" id="WP_160730110.1">
    <property type="nucleotide sequence ID" value="NZ_WTYP01000001.1"/>
</dbReference>
<evidence type="ECO:0000313" key="1">
    <source>
        <dbReference type="EMBL" id="MXP46931.1"/>
    </source>
</evidence>
<sequence length="72" mass="7842">MAMLHCSDSEKSGAPTFSAAPALFARAVSIHRKIFDYAWFGPFLTGFAFDRCCKNPFNLALRGGDSDVPLKA</sequence>
<evidence type="ECO:0000313" key="2">
    <source>
        <dbReference type="Proteomes" id="UP000471435"/>
    </source>
</evidence>
<reference evidence="1 2" key="1">
    <citation type="submission" date="2019-12" db="EMBL/GenBank/DDBJ databases">
        <title>Genomic-based taxomic classification of the family Erythrobacteraceae.</title>
        <authorList>
            <person name="Xu L."/>
        </authorList>
    </citation>
    <scope>NUCLEOTIDE SEQUENCE [LARGE SCALE GENOMIC DNA]</scope>
    <source>
        <strain evidence="1 2">SW-109</strain>
    </source>
</reference>
<dbReference type="AlphaFoldDB" id="A0A6I4V0Z0"/>
<dbReference type="Proteomes" id="UP000471435">
    <property type="component" value="Unassembled WGS sequence"/>
</dbReference>
<gene>
    <name evidence="1" type="ORF">GRI43_05950</name>
</gene>
<proteinExistence type="predicted"/>
<protein>
    <submittedName>
        <fullName evidence="1">Uncharacterized protein</fullName>
    </submittedName>
</protein>
<keyword evidence="2" id="KW-1185">Reference proteome</keyword>
<dbReference type="EMBL" id="WTYP01000001">
    <property type="protein sequence ID" value="MXP46931.1"/>
    <property type="molecule type" value="Genomic_DNA"/>
</dbReference>